<keyword evidence="2 7" id="KW-0963">Cytoplasm</keyword>
<keyword evidence="1 7" id="KW-0806">Transcription termination</keyword>
<keyword evidence="4 7" id="KW-0694">RNA-binding</keyword>
<accession>X4RAZ5</accession>
<keyword evidence="6 7" id="KW-0804">Transcription</keyword>
<dbReference type="GO" id="GO:0003723">
    <property type="term" value="F:RNA binding"/>
    <property type="evidence" value="ECO:0007669"/>
    <property type="project" value="UniProtKB-UniRule"/>
</dbReference>
<comment type="subcellular location">
    <subcellularLocation>
        <location evidence="7">Cytoplasm</location>
    </subcellularLocation>
</comment>
<dbReference type="EMBL" id="CP033905">
    <property type="protein sequence ID" value="AZR05843.1"/>
    <property type="molecule type" value="Genomic_DNA"/>
</dbReference>
<evidence type="ECO:0000313" key="10">
    <source>
        <dbReference type="EMBL" id="MEW6954006.1"/>
    </source>
</evidence>
<dbReference type="InterPro" id="IPR036555">
    <property type="entry name" value="NusA_N_sf"/>
</dbReference>
<dbReference type="CDD" id="cd04455">
    <property type="entry name" value="S1_NusA"/>
    <property type="match status" value="1"/>
</dbReference>
<dbReference type="GO" id="GO:0031564">
    <property type="term" value="P:transcription antitermination"/>
    <property type="evidence" value="ECO:0007669"/>
    <property type="project" value="UniProtKB-UniRule"/>
</dbReference>
<dbReference type="SUPFAM" id="SSF50249">
    <property type="entry name" value="Nucleic acid-binding proteins"/>
    <property type="match status" value="1"/>
</dbReference>
<dbReference type="PROSITE" id="PS50126">
    <property type="entry name" value="S1"/>
    <property type="match status" value="1"/>
</dbReference>
<keyword evidence="12" id="KW-1185">Reference proteome</keyword>
<evidence type="ECO:0000256" key="7">
    <source>
        <dbReference type="HAMAP-Rule" id="MF_00945"/>
    </source>
</evidence>
<feature type="domain" description="S1 motif" evidence="8">
    <location>
        <begin position="112"/>
        <end position="179"/>
    </location>
</feature>
<evidence type="ECO:0000313" key="11">
    <source>
        <dbReference type="Proteomes" id="UP000275951"/>
    </source>
</evidence>
<dbReference type="CDD" id="cd22529">
    <property type="entry name" value="KH-II_NusA_rpt2"/>
    <property type="match status" value="1"/>
</dbReference>
<comment type="subunit">
    <text evidence="7">Monomer. Binds directly to the core enzyme of the DNA-dependent RNA polymerase and to nascent RNA.</text>
</comment>
<dbReference type="Gene3D" id="3.30.1480.10">
    <property type="entry name" value="NusA, N-terminal domain"/>
    <property type="match status" value="1"/>
</dbReference>
<sequence length="335" mass="36441">MDISMNELKIVESELGIDLEILLGAIEEALLHAYNRAPGAIRGARIELNRTTGVVTVWAPEEDEEGNVIGEFDDTPNDFGRIATSTARSIIAQRLRDAESARILGDFRDKQGKIVAGTVDSSATADSRDFFVELGENRGLLRAEEQVATEHFKHGDLIRALVLDINVGPRGASIRLSRSHPDFVRELFATEVPEIESGVVEIVSLAREAGHRSKVAVWSNDPTVAAKGACIGPNGNRVRAVTQELHGEKIDIVDYDDDIAAFVAAALSPAKVVRVDILNKDTRQARAIVPDDQASLAIGKEAQNVRLAAKLTGWSIDIRKVSEDTRTESQLPPEE</sequence>
<protein>
    <recommendedName>
        <fullName evidence="7">Transcription termination/antitermination protein NusA</fullName>
    </recommendedName>
</protein>
<reference evidence="9 11" key="1">
    <citation type="submission" date="2018-11" db="EMBL/GenBank/DDBJ databases">
        <title>Multidrug-resistant genes are associated with an 42-kb island TGI1 carrying a complex class 1 integron in a Trueperella pyogenes.</title>
        <authorList>
            <person name="Dong W."/>
        </authorList>
    </citation>
    <scope>NUCLEOTIDE SEQUENCE [LARGE SCALE GENOMIC DNA]</scope>
    <source>
        <strain evidence="9 11">TP4</strain>
    </source>
</reference>
<keyword evidence="5 7" id="KW-0805">Transcription regulation</keyword>
<reference evidence="10 12" key="2">
    <citation type="submission" date="2024-01" db="EMBL/GenBank/DDBJ databases">
        <title>Genomic analysis and antimicrobial resistance profiles of Trueperella pyogenes isolated from domestic and wild animals.</title>
        <authorList>
            <person name="Magossi G."/>
            <person name="Gzyl K.E."/>
            <person name="Holman D.B."/>
            <person name="Amat S."/>
        </authorList>
    </citation>
    <scope>NUCLEOTIDE SEQUENCE [LARGE SCALE GENOMIC DNA]</scope>
    <source>
        <strain evidence="10 12">1494</strain>
    </source>
</reference>
<dbReference type="EMBL" id="JBAGNM010000002">
    <property type="protein sequence ID" value="MEW6954006.1"/>
    <property type="molecule type" value="Genomic_DNA"/>
</dbReference>
<dbReference type="Pfam" id="PF13184">
    <property type="entry name" value="KH_NusA_1st"/>
    <property type="match status" value="1"/>
</dbReference>
<dbReference type="PANTHER" id="PTHR22648:SF0">
    <property type="entry name" value="TRANSCRIPTION TERMINATION_ANTITERMINATION PROTEIN NUSA"/>
    <property type="match status" value="1"/>
</dbReference>
<keyword evidence="3 7" id="KW-0889">Transcription antitermination</keyword>
<dbReference type="InterPro" id="IPR012340">
    <property type="entry name" value="NA-bd_OB-fold"/>
</dbReference>
<gene>
    <name evidence="7 9" type="primary">nusA</name>
    <name evidence="9" type="ORF">EBQ10_00055</name>
    <name evidence="10" type="ORF">V3M73_03075</name>
</gene>
<dbReference type="InterPro" id="IPR010213">
    <property type="entry name" value="TF_NusA"/>
</dbReference>
<dbReference type="KEGG" id="tpy:CQ11_01910"/>
<dbReference type="InterPro" id="IPR025249">
    <property type="entry name" value="TF_NusA_KH_1st"/>
</dbReference>
<dbReference type="Proteomes" id="UP001555100">
    <property type="component" value="Unassembled WGS sequence"/>
</dbReference>
<dbReference type="Gene3D" id="3.30.300.20">
    <property type="match status" value="2"/>
</dbReference>
<dbReference type="InterPro" id="IPR003029">
    <property type="entry name" value="S1_domain"/>
</dbReference>
<dbReference type="HAMAP" id="MF_00945_B">
    <property type="entry name" value="NusA_B"/>
    <property type="match status" value="1"/>
</dbReference>
<evidence type="ECO:0000256" key="6">
    <source>
        <dbReference type="ARBA" id="ARBA00023163"/>
    </source>
</evidence>
<dbReference type="InterPro" id="IPR030842">
    <property type="entry name" value="TF_NusA_bacterial"/>
</dbReference>
<evidence type="ECO:0000256" key="1">
    <source>
        <dbReference type="ARBA" id="ARBA00022472"/>
    </source>
</evidence>
<dbReference type="CDD" id="cd02134">
    <property type="entry name" value="KH-II_NusA_rpt1"/>
    <property type="match status" value="1"/>
</dbReference>
<dbReference type="RefSeq" id="WP_024963460.1">
    <property type="nucleotide sequence ID" value="NZ_CP007519.1"/>
</dbReference>
<dbReference type="AlphaFoldDB" id="X4RAZ5"/>
<dbReference type="SUPFAM" id="SSF54814">
    <property type="entry name" value="Prokaryotic type KH domain (KH-domain type II)"/>
    <property type="match status" value="2"/>
</dbReference>
<proteinExistence type="inferred from homology"/>
<dbReference type="GO" id="GO:0005829">
    <property type="term" value="C:cytosol"/>
    <property type="evidence" value="ECO:0007669"/>
    <property type="project" value="TreeGrafter"/>
</dbReference>
<evidence type="ECO:0000256" key="3">
    <source>
        <dbReference type="ARBA" id="ARBA00022814"/>
    </source>
</evidence>
<dbReference type="FunFam" id="3.30.300.20:FF:000002">
    <property type="entry name" value="Transcription termination/antitermination protein NusA"/>
    <property type="match status" value="1"/>
</dbReference>
<evidence type="ECO:0000313" key="9">
    <source>
        <dbReference type="EMBL" id="AZR05843.1"/>
    </source>
</evidence>
<comment type="similarity">
    <text evidence="7">Belongs to the NusA family.</text>
</comment>
<dbReference type="SMART" id="SM00316">
    <property type="entry name" value="S1"/>
    <property type="match status" value="1"/>
</dbReference>
<dbReference type="InterPro" id="IPR013735">
    <property type="entry name" value="TF_NusA_N"/>
</dbReference>
<name>X4RAZ5_9ACTO</name>
<evidence type="ECO:0000256" key="5">
    <source>
        <dbReference type="ARBA" id="ARBA00023015"/>
    </source>
</evidence>
<evidence type="ECO:0000259" key="8">
    <source>
        <dbReference type="PROSITE" id="PS50126"/>
    </source>
</evidence>
<dbReference type="InterPro" id="IPR058582">
    <property type="entry name" value="KH_NusA_2nd"/>
</dbReference>
<dbReference type="GO" id="GO:0006353">
    <property type="term" value="P:DNA-templated transcription termination"/>
    <property type="evidence" value="ECO:0007669"/>
    <property type="project" value="UniProtKB-UniRule"/>
</dbReference>
<evidence type="ECO:0000313" key="12">
    <source>
        <dbReference type="Proteomes" id="UP001555100"/>
    </source>
</evidence>
<dbReference type="FunFam" id="3.30.300.20:FF:000005">
    <property type="entry name" value="Transcription termination/antitermination protein NusA"/>
    <property type="match status" value="1"/>
</dbReference>
<evidence type="ECO:0000256" key="4">
    <source>
        <dbReference type="ARBA" id="ARBA00022884"/>
    </source>
</evidence>
<dbReference type="GO" id="GO:0003700">
    <property type="term" value="F:DNA-binding transcription factor activity"/>
    <property type="evidence" value="ECO:0007669"/>
    <property type="project" value="InterPro"/>
</dbReference>
<dbReference type="NCBIfam" id="TIGR01953">
    <property type="entry name" value="NusA"/>
    <property type="match status" value="1"/>
</dbReference>
<evidence type="ECO:0000256" key="2">
    <source>
        <dbReference type="ARBA" id="ARBA00022490"/>
    </source>
</evidence>
<dbReference type="Pfam" id="PF08529">
    <property type="entry name" value="NusA_N"/>
    <property type="match status" value="1"/>
</dbReference>
<comment type="function">
    <text evidence="7">Participates in both transcription termination and antitermination.</text>
</comment>
<dbReference type="PANTHER" id="PTHR22648">
    <property type="entry name" value="TRANSCRIPTION TERMINATION FACTOR NUSA"/>
    <property type="match status" value="1"/>
</dbReference>
<dbReference type="SUPFAM" id="SSF69705">
    <property type="entry name" value="Transcription factor NusA, N-terminal domain"/>
    <property type="match status" value="1"/>
</dbReference>
<dbReference type="Pfam" id="PF26594">
    <property type="entry name" value="KH_NusA_2nd"/>
    <property type="match status" value="1"/>
</dbReference>
<dbReference type="Proteomes" id="UP000275951">
    <property type="component" value="Chromosome"/>
</dbReference>
<dbReference type="InterPro" id="IPR009019">
    <property type="entry name" value="KH_sf_prok-type"/>
</dbReference>
<dbReference type="Gene3D" id="2.40.50.140">
    <property type="entry name" value="Nucleic acid-binding proteins"/>
    <property type="match status" value="1"/>
</dbReference>
<dbReference type="InterPro" id="IPR015946">
    <property type="entry name" value="KH_dom-like_a/b"/>
</dbReference>
<organism evidence="9 11">
    <name type="scientific">Trueperella pyogenes</name>
    <dbReference type="NCBI Taxonomy" id="1661"/>
    <lineage>
        <taxon>Bacteria</taxon>
        <taxon>Bacillati</taxon>
        <taxon>Actinomycetota</taxon>
        <taxon>Actinomycetes</taxon>
        <taxon>Actinomycetales</taxon>
        <taxon>Actinomycetaceae</taxon>
        <taxon>Trueperella</taxon>
    </lineage>
</organism>